<sequence length="233" mass="26583">MWGLVFGSLPPQRISQGRFGRPLFVQNKGIESLVKLHPKVQLPQLIQYLEQERMLRKEGLNREGLRLNKDAMHSLKEIPACFKVDRWTKLAAKKPIFELDTIVSTSCAQMGQQNRMIYDAWSRLYKCMDLTGRDIDKLQYVINAAESIQQKLEEVVGGGSISNASTDLQTYFGCTVPDIIEIQPPLVSVTKGRAKRIKTGVEKAIEQQTHAQIRHYCKQVTSHDSRNCLEKRN</sequence>
<dbReference type="Proteomes" id="UP001153076">
    <property type="component" value="Unassembled WGS sequence"/>
</dbReference>
<organism evidence="1 2">
    <name type="scientific">Carnegiea gigantea</name>
    <dbReference type="NCBI Taxonomy" id="171969"/>
    <lineage>
        <taxon>Eukaryota</taxon>
        <taxon>Viridiplantae</taxon>
        <taxon>Streptophyta</taxon>
        <taxon>Embryophyta</taxon>
        <taxon>Tracheophyta</taxon>
        <taxon>Spermatophyta</taxon>
        <taxon>Magnoliopsida</taxon>
        <taxon>eudicotyledons</taxon>
        <taxon>Gunneridae</taxon>
        <taxon>Pentapetalae</taxon>
        <taxon>Caryophyllales</taxon>
        <taxon>Cactineae</taxon>
        <taxon>Cactaceae</taxon>
        <taxon>Cactoideae</taxon>
        <taxon>Echinocereeae</taxon>
        <taxon>Carnegiea</taxon>
    </lineage>
</organism>
<dbReference type="AlphaFoldDB" id="A0A9Q1GQF0"/>
<comment type="caution">
    <text evidence="1">The sequence shown here is derived from an EMBL/GenBank/DDBJ whole genome shotgun (WGS) entry which is preliminary data.</text>
</comment>
<dbReference type="OrthoDB" id="1749079at2759"/>
<accession>A0A9Q1GQF0</accession>
<protein>
    <submittedName>
        <fullName evidence="1">Uncharacterized protein</fullName>
    </submittedName>
</protein>
<evidence type="ECO:0000313" key="1">
    <source>
        <dbReference type="EMBL" id="KAJ8424228.1"/>
    </source>
</evidence>
<name>A0A9Q1GQF0_9CARY</name>
<gene>
    <name evidence="1" type="ORF">Cgig2_029716</name>
</gene>
<keyword evidence="2" id="KW-1185">Reference proteome</keyword>
<reference evidence="1" key="1">
    <citation type="submission" date="2022-04" db="EMBL/GenBank/DDBJ databases">
        <title>Carnegiea gigantea Genome sequencing and assembly v2.</title>
        <authorList>
            <person name="Copetti D."/>
            <person name="Sanderson M.J."/>
            <person name="Burquez A."/>
            <person name="Wojciechowski M.F."/>
        </authorList>
    </citation>
    <scope>NUCLEOTIDE SEQUENCE</scope>
    <source>
        <strain evidence="1">SGP5-SGP5p</strain>
        <tissue evidence="1">Aerial part</tissue>
    </source>
</reference>
<proteinExistence type="predicted"/>
<evidence type="ECO:0000313" key="2">
    <source>
        <dbReference type="Proteomes" id="UP001153076"/>
    </source>
</evidence>
<dbReference type="EMBL" id="JAKOGI010001734">
    <property type="protein sequence ID" value="KAJ8424228.1"/>
    <property type="molecule type" value="Genomic_DNA"/>
</dbReference>